<reference evidence="3" key="1">
    <citation type="journal article" date="2019" name="Int. J. Syst. Evol. Microbiol.">
        <title>The Global Catalogue of Microorganisms (GCM) 10K type strain sequencing project: providing services to taxonomists for standard genome sequencing and annotation.</title>
        <authorList>
            <consortium name="The Broad Institute Genomics Platform"/>
            <consortium name="The Broad Institute Genome Sequencing Center for Infectious Disease"/>
            <person name="Wu L."/>
            <person name="Ma J."/>
        </authorList>
    </citation>
    <scope>NUCLEOTIDE SEQUENCE [LARGE SCALE GENOMIC DNA]</scope>
    <source>
        <strain evidence="3">CCUG 53762</strain>
    </source>
</reference>
<dbReference type="InterPro" id="IPR013783">
    <property type="entry name" value="Ig-like_fold"/>
</dbReference>
<evidence type="ECO:0000313" key="3">
    <source>
        <dbReference type="Proteomes" id="UP001597118"/>
    </source>
</evidence>
<evidence type="ECO:0000256" key="1">
    <source>
        <dbReference type="SAM" id="SignalP"/>
    </source>
</evidence>
<dbReference type="Proteomes" id="UP001597118">
    <property type="component" value="Unassembled WGS sequence"/>
</dbReference>
<gene>
    <name evidence="2" type="ORF">ACFSAH_07430</name>
</gene>
<proteinExistence type="predicted"/>
<sequence length="483" mass="52471">MKRKLLLSLGLLLSAGLANAQFSPYNREIKPVLGNGGFTWSCDGISNNFAESGKIDSPLPTQSNGVLRLIGTTNTGKIDFVNSTSIFINATASGVTKFSHYSLTNSKSVAKISFKMKVSLDANATAKSASSISFTIGKLGSGLMRNSSSVYRSSNEIFSSVRWLYASGKFDFQYREGSTANTTSNLSLSNTLIIPETEYQYDFFYNNSDAKVDYVHNSIDYEIESGKIDVFVNNVKLGTINRTIEKSGNGALTDALPSIALPINSELDSYMFIQSGGANIGATDGYSIKDLSITYPSATDPTLPVSLTSFNASKTQNGIQLNWQTASEQNNSHFDVLRSADGKNFNKIGYVGAKGDGFSVQRYNYVDAHPDNGINYYQLRQVDKNGEATTYTDKTLRVTVSTVDNKLQVRNIANGLEASIYVVQAQQAELTVINIEGKLMASQRISLQEGINVVPVSGLVLSKGVYMIRVKGNTADLKTKFIN</sequence>
<keyword evidence="1" id="KW-0732">Signal</keyword>
<feature type="chain" id="PRO_5046912342" evidence="1">
    <location>
        <begin position="21"/>
        <end position="483"/>
    </location>
</feature>
<organism evidence="2 3">
    <name type="scientific">Pseudopedobacter beijingensis</name>
    <dbReference type="NCBI Taxonomy" id="1207056"/>
    <lineage>
        <taxon>Bacteria</taxon>
        <taxon>Pseudomonadati</taxon>
        <taxon>Bacteroidota</taxon>
        <taxon>Sphingobacteriia</taxon>
        <taxon>Sphingobacteriales</taxon>
        <taxon>Sphingobacteriaceae</taxon>
        <taxon>Pseudopedobacter</taxon>
    </lineage>
</organism>
<evidence type="ECO:0000313" key="2">
    <source>
        <dbReference type="EMBL" id="MFD1629700.1"/>
    </source>
</evidence>
<dbReference type="NCBIfam" id="TIGR04183">
    <property type="entry name" value="Por_Secre_tail"/>
    <property type="match status" value="1"/>
</dbReference>
<dbReference type="RefSeq" id="WP_379662081.1">
    <property type="nucleotide sequence ID" value="NZ_JBHUDG010000006.1"/>
</dbReference>
<accession>A0ABW4IAA5</accession>
<comment type="caution">
    <text evidence="2">The sequence shown here is derived from an EMBL/GenBank/DDBJ whole genome shotgun (WGS) entry which is preliminary data.</text>
</comment>
<dbReference type="InterPro" id="IPR026444">
    <property type="entry name" value="Secre_tail"/>
</dbReference>
<dbReference type="EMBL" id="JBHUDG010000006">
    <property type="protein sequence ID" value="MFD1629700.1"/>
    <property type="molecule type" value="Genomic_DNA"/>
</dbReference>
<name>A0ABW4IAA5_9SPHI</name>
<protein>
    <submittedName>
        <fullName evidence="2">T9SS type A sorting domain-containing protein</fullName>
    </submittedName>
</protein>
<dbReference type="Gene3D" id="2.60.40.10">
    <property type="entry name" value="Immunoglobulins"/>
    <property type="match status" value="1"/>
</dbReference>
<keyword evidence="3" id="KW-1185">Reference proteome</keyword>
<feature type="signal peptide" evidence="1">
    <location>
        <begin position="1"/>
        <end position="20"/>
    </location>
</feature>